<dbReference type="GeneID" id="39105751"/>
<dbReference type="RefSeq" id="YP_009345791.1">
    <property type="nucleotide sequence ID" value="NC_033780.2"/>
</dbReference>
<reference evidence="1 2" key="1">
    <citation type="journal article" date="2017" name="PLoS ONE">
        <title>The Complete Genome Sequence of a Second Distinct Betabaculovirus from the True Armyworm, Mythimna unipuncta.</title>
        <authorList>
            <person name="Harrison R.L."/>
            <person name="Rowley D.L."/>
            <person name="Mowery J."/>
            <person name="Bauchan G.R."/>
            <person name="Theilmann D.A."/>
            <person name="Rohrmann G.F."/>
            <person name="Erlandson M.A."/>
        </authorList>
    </citation>
    <scope>NUCLEOTIDE SEQUENCE [LARGE SCALE GENOMIC DNA]</scope>
    <source>
        <strain evidence="1">MyunGV#8</strain>
    </source>
</reference>
<keyword evidence="2" id="KW-1185">Reference proteome</keyword>
<sequence>MDLIKYIRNWWWWNEKNDSGTIQFYLMHICDRLNKLDTKVDVLYRNNTKSTHYYISSSSESDEGEMRTDYDTDGSNLAVYTKDGIKDSTTRVQYVTGHRDKFETRKRIYNVAMEKVYEANDLDEPAAKIAKLEEELSKAGVLCERADKQKGAVVANTDEATVKKLLMENVQ</sequence>
<dbReference type="Proteomes" id="UP000203651">
    <property type="component" value="Segment"/>
</dbReference>
<protein>
    <submittedName>
        <fullName evidence="1">38.7K</fullName>
    </submittedName>
</protein>
<organism evidence="1 2">
    <name type="scientific">Betabaculovirus altermyunipunctae</name>
    <dbReference type="NCBI Taxonomy" id="3051996"/>
    <lineage>
        <taxon>Viruses</taxon>
        <taxon>Viruses incertae sedis</taxon>
        <taxon>Naldaviricetes</taxon>
        <taxon>Lefavirales</taxon>
        <taxon>Baculoviridae</taxon>
        <taxon>Betabaculovirus</taxon>
    </lineage>
</organism>
<evidence type="ECO:0000313" key="1">
    <source>
        <dbReference type="EMBL" id="AQQ80340.1"/>
    </source>
</evidence>
<name>A0A1S5YDY8_9BBAC</name>
<evidence type="ECO:0000313" key="2">
    <source>
        <dbReference type="Proteomes" id="UP000203651"/>
    </source>
</evidence>
<accession>A0A1S5YDY8</accession>
<proteinExistence type="predicted"/>
<dbReference type="KEGG" id="vg:39105751"/>
<dbReference type="EMBL" id="KX855660">
    <property type="protein sequence ID" value="AQQ80340.1"/>
    <property type="molecule type" value="Genomic_DNA"/>
</dbReference>